<keyword evidence="5 6" id="KW-0472">Membrane</keyword>
<evidence type="ECO:0000259" key="7">
    <source>
        <dbReference type="Pfam" id="PF00482"/>
    </source>
</evidence>
<keyword evidence="2" id="KW-1003">Cell membrane</keyword>
<evidence type="ECO:0000256" key="2">
    <source>
        <dbReference type="ARBA" id="ARBA00022475"/>
    </source>
</evidence>
<keyword evidence="9" id="KW-1185">Reference proteome</keyword>
<dbReference type="InterPro" id="IPR018076">
    <property type="entry name" value="T2SS_GspF_dom"/>
</dbReference>
<dbReference type="AlphaFoldDB" id="A0A4Z1E6L8"/>
<dbReference type="Pfam" id="PF00482">
    <property type="entry name" value="T2SSF"/>
    <property type="match status" value="1"/>
</dbReference>
<evidence type="ECO:0000256" key="6">
    <source>
        <dbReference type="SAM" id="Phobius"/>
    </source>
</evidence>
<comment type="caution">
    <text evidence="8">The sequence shown here is derived from an EMBL/GenBank/DDBJ whole genome shotgun (WGS) entry which is preliminary data.</text>
</comment>
<evidence type="ECO:0000256" key="1">
    <source>
        <dbReference type="ARBA" id="ARBA00004651"/>
    </source>
</evidence>
<evidence type="ECO:0000313" key="9">
    <source>
        <dbReference type="Proteomes" id="UP000297318"/>
    </source>
</evidence>
<keyword evidence="4 6" id="KW-1133">Transmembrane helix</keyword>
<feature type="transmembrane region" description="Helical" evidence="6">
    <location>
        <begin position="137"/>
        <end position="158"/>
    </location>
</feature>
<dbReference type="EMBL" id="RHPJ01000001">
    <property type="protein sequence ID" value="TGO06103.1"/>
    <property type="molecule type" value="Genomic_DNA"/>
</dbReference>
<proteinExistence type="predicted"/>
<evidence type="ECO:0000256" key="5">
    <source>
        <dbReference type="ARBA" id="ARBA00023136"/>
    </source>
</evidence>
<feature type="transmembrane region" description="Helical" evidence="6">
    <location>
        <begin position="6"/>
        <end position="23"/>
    </location>
</feature>
<evidence type="ECO:0000256" key="3">
    <source>
        <dbReference type="ARBA" id="ARBA00022692"/>
    </source>
</evidence>
<keyword evidence="3 6" id="KW-0812">Transmembrane</keyword>
<feature type="transmembrane region" description="Helical" evidence="6">
    <location>
        <begin position="111"/>
        <end position="131"/>
    </location>
</feature>
<feature type="transmembrane region" description="Helical" evidence="6">
    <location>
        <begin position="283"/>
        <end position="306"/>
    </location>
</feature>
<evidence type="ECO:0000256" key="4">
    <source>
        <dbReference type="ARBA" id="ARBA00022989"/>
    </source>
</evidence>
<dbReference type="PANTHER" id="PTHR35007:SF2">
    <property type="entry name" value="PILUS ASSEMBLE PROTEIN"/>
    <property type="match status" value="1"/>
</dbReference>
<dbReference type="RefSeq" id="WP_135848362.1">
    <property type="nucleotide sequence ID" value="NZ_RHPJ01000001.1"/>
</dbReference>
<dbReference type="OrthoDB" id="5185234at2"/>
<feature type="domain" description="Type II secretion system protein GspF" evidence="7">
    <location>
        <begin position="178"/>
        <end position="302"/>
    </location>
</feature>
<comment type="subcellular location">
    <subcellularLocation>
        <location evidence="1">Cell membrane</location>
        <topology evidence="1">Multi-pass membrane protein</topology>
    </subcellularLocation>
</comment>
<gene>
    <name evidence="8" type="ORF">SERN_0295</name>
</gene>
<name>A0A4Z1E6L8_9MICO</name>
<dbReference type="PANTHER" id="PTHR35007">
    <property type="entry name" value="INTEGRAL MEMBRANE PROTEIN-RELATED"/>
    <property type="match status" value="1"/>
</dbReference>
<dbReference type="Proteomes" id="UP000297318">
    <property type="component" value="Unassembled WGS sequence"/>
</dbReference>
<dbReference type="GO" id="GO:0005886">
    <property type="term" value="C:plasma membrane"/>
    <property type="evidence" value="ECO:0007669"/>
    <property type="project" value="UniProtKB-SubCell"/>
</dbReference>
<evidence type="ECO:0000313" key="8">
    <source>
        <dbReference type="EMBL" id="TGO06103.1"/>
    </source>
</evidence>
<organism evidence="8 9">
    <name type="scientific">Serinibacter arcticus</name>
    <dbReference type="NCBI Taxonomy" id="1655435"/>
    <lineage>
        <taxon>Bacteria</taxon>
        <taxon>Bacillati</taxon>
        <taxon>Actinomycetota</taxon>
        <taxon>Actinomycetes</taxon>
        <taxon>Micrococcales</taxon>
        <taxon>Beutenbergiaceae</taxon>
        <taxon>Serinibacter</taxon>
    </lineage>
</organism>
<sequence>MNPVGALVGAGLAAGILLVVSAWRASRPTLVDRVAPYVGSRPATSSLLATVDVARTGSRSGASLARALVTPVVTDLSRVLEHLGSSSASIRARLALLPGRGGVEGFRVEQVLWAAAGLLLGLLLAVPLAAARGLQPLPVAALVLLGGVGGALLRDWFLTRQVRSRERRIVAEFPTVAELLALAVGAGESPVAALDRVARTVHGAMAFELQRTLADVRAGATVAQALTALGRRSNLAVVSRFADGVAIAIERGSPLADVLRAQAADARDAAKRELMESGGRREIAMLTPVVFLLLPLTVAFALFPGISVLDLGTP</sequence>
<protein>
    <submittedName>
        <fullName evidence="8">Type II/IV secretion system protein TadC, associated with Flp pilus assembly</fullName>
    </submittedName>
</protein>
<reference evidence="8 9" key="1">
    <citation type="submission" date="2018-11" db="EMBL/GenBank/DDBJ databases">
        <title>Complete genome sequencing of the Actinobacteria Serinibacter sp. K3-2.</title>
        <authorList>
            <person name="Rakitin A.L."/>
            <person name="Beletsky A.V."/>
            <person name="Mardanov A.V."/>
            <person name="Ravin N.V."/>
            <person name="Gromova A.S."/>
            <person name="Filippova S.N."/>
            <person name="Gal'Chenko V.F."/>
        </authorList>
    </citation>
    <scope>NUCLEOTIDE SEQUENCE [LARGE SCALE GENOMIC DNA]</scope>
    <source>
        <strain evidence="8 9">K3-2</strain>
    </source>
</reference>
<accession>A0A4Z1E6L8</accession>